<sequence length="464" mass="53285">MTWKASSLLFMTCGLAPRCNADGIILPEEDLIVTTSEVLRFRRVSSMNVLGVEIHSEFNTPTHPDVDHRLSIARKSSYGMSNYFRCSAVSIRDKFWRYQETVQGIAMYGIEGMTLDNHSIQNAGRTWRDVRACLCAYGVMWDRIRTDASEFLRMNFYLRESSQMKRQRGRGLAIGQRHWTHMLSEFFGPKWWGDFRATPGTFEQFAARVCSRDMLDCFQIRAKTHSHPRATGEVHIQIQQELQEYGVDEGSQTANDRLAKRLAVHTSKWENAEWDLEAFGVPISIHGDSLLVVSWCQGYWQVINKDYQRRVDRIIHRLDGMSFMFRIRPVAPGRDLIEHCFREWNTRADVLTHTAREGINIFQDCIGQQPNEYSNLYRYCAIDCGFDGGVSTAGVGVGCWIDVGRVSRTCRKPSSIDIVWTEVYSAAFSIDNNASVTDAELSAIEHIIDVLPRVLHTYFEFELL</sequence>
<organism evidence="2 3">
    <name type="scientific">Prorocentrum cordatum</name>
    <dbReference type="NCBI Taxonomy" id="2364126"/>
    <lineage>
        <taxon>Eukaryota</taxon>
        <taxon>Sar</taxon>
        <taxon>Alveolata</taxon>
        <taxon>Dinophyceae</taxon>
        <taxon>Prorocentrales</taxon>
        <taxon>Prorocentraceae</taxon>
        <taxon>Prorocentrum</taxon>
    </lineage>
</organism>
<feature type="signal peptide" evidence="1">
    <location>
        <begin position="1"/>
        <end position="21"/>
    </location>
</feature>
<protein>
    <submittedName>
        <fullName evidence="2">Uncharacterized protein</fullName>
    </submittedName>
</protein>
<evidence type="ECO:0000256" key="1">
    <source>
        <dbReference type="SAM" id="SignalP"/>
    </source>
</evidence>
<dbReference type="EMBL" id="CAUYUJ010021660">
    <property type="protein sequence ID" value="CAK0906202.1"/>
    <property type="molecule type" value="Genomic_DNA"/>
</dbReference>
<feature type="chain" id="PRO_5046845818" evidence="1">
    <location>
        <begin position="22"/>
        <end position="464"/>
    </location>
</feature>
<evidence type="ECO:0000313" key="3">
    <source>
        <dbReference type="Proteomes" id="UP001189429"/>
    </source>
</evidence>
<proteinExistence type="predicted"/>
<dbReference type="InterPro" id="IPR036397">
    <property type="entry name" value="RNaseH_sf"/>
</dbReference>
<gene>
    <name evidence="2" type="ORF">PCOR1329_LOCUS81617</name>
</gene>
<reference evidence="2" key="1">
    <citation type="submission" date="2023-10" db="EMBL/GenBank/DDBJ databases">
        <authorList>
            <person name="Chen Y."/>
            <person name="Shah S."/>
            <person name="Dougan E. K."/>
            <person name="Thang M."/>
            <person name="Chan C."/>
        </authorList>
    </citation>
    <scope>NUCLEOTIDE SEQUENCE [LARGE SCALE GENOMIC DNA]</scope>
</reference>
<accession>A0ABN9Y5D2</accession>
<name>A0ABN9Y5D2_9DINO</name>
<comment type="caution">
    <text evidence="2">The sequence shown here is derived from an EMBL/GenBank/DDBJ whole genome shotgun (WGS) entry which is preliminary data.</text>
</comment>
<keyword evidence="1" id="KW-0732">Signal</keyword>
<dbReference type="Proteomes" id="UP001189429">
    <property type="component" value="Unassembled WGS sequence"/>
</dbReference>
<evidence type="ECO:0000313" key="2">
    <source>
        <dbReference type="EMBL" id="CAK0906202.1"/>
    </source>
</evidence>
<dbReference type="Gene3D" id="3.30.420.10">
    <property type="entry name" value="Ribonuclease H-like superfamily/Ribonuclease H"/>
    <property type="match status" value="1"/>
</dbReference>
<keyword evidence="3" id="KW-1185">Reference proteome</keyword>